<keyword evidence="16" id="KW-1185">Reference proteome</keyword>
<dbReference type="InterPro" id="IPR051466">
    <property type="entry name" value="D-amino_acid_metab_enzyme"/>
</dbReference>
<dbReference type="AlphaFoldDB" id="A0A5C3LNW2"/>
<dbReference type="SUPFAM" id="SSF51419">
    <property type="entry name" value="PLP-binding barrel"/>
    <property type="match status" value="1"/>
</dbReference>
<keyword evidence="6" id="KW-0862">Zinc</keyword>
<dbReference type="InterPro" id="IPR042208">
    <property type="entry name" value="D-ser_dehydrat-like_sf"/>
</dbReference>
<evidence type="ECO:0000256" key="8">
    <source>
        <dbReference type="ARBA" id="ARBA00023239"/>
    </source>
</evidence>
<dbReference type="Gene3D" id="2.40.37.20">
    <property type="entry name" value="D-serine dehydratase-like domain"/>
    <property type="match status" value="1"/>
</dbReference>
<evidence type="ECO:0000256" key="10">
    <source>
        <dbReference type="ARBA" id="ARBA00055764"/>
    </source>
</evidence>
<evidence type="ECO:0000256" key="5">
    <source>
        <dbReference type="ARBA" id="ARBA00022723"/>
    </source>
</evidence>
<organism evidence="15 16">
    <name type="scientific">Coprinopsis marcescibilis</name>
    <name type="common">Agaric fungus</name>
    <name type="synonym">Psathyrella marcescibilis</name>
    <dbReference type="NCBI Taxonomy" id="230819"/>
    <lineage>
        <taxon>Eukaryota</taxon>
        <taxon>Fungi</taxon>
        <taxon>Dikarya</taxon>
        <taxon>Basidiomycota</taxon>
        <taxon>Agaricomycotina</taxon>
        <taxon>Agaricomycetes</taxon>
        <taxon>Agaricomycetidae</taxon>
        <taxon>Agaricales</taxon>
        <taxon>Agaricineae</taxon>
        <taxon>Psathyrellaceae</taxon>
        <taxon>Coprinopsis</taxon>
    </lineage>
</organism>
<dbReference type="STRING" id="230819.A0A5C3LNW2"/>
<dbReference type="SMART" id="SM01119">
    <property type="entry name" value="D-ser_dehydrat"/>
    <property type="match status" value="1"/>
</dbReference>
<dbReference type="InterPro" id="IPR026956">
    <property type="entry name" value="D-ser_dehydrat-like_dom"/>
</dbReference>
<dbReference type="EMBL" id="ML210146">
    <property type="protein sequence ID" value="TFK30411.1"/>
    <property type="molecule type" value="Genomic_DNA"/>
</dbReference>
<evidence type="ECO:0000256" key="6">
    <source>
        <dbReference type="ARBA" id="ARBA00022833"/>
    </source>
</evidence>
<dbReference type="GO" id="GO:0009636">
    <property type="term" value="P:response to toxic substance"/>
    <property type="evidence" value="ECO:0007669"/>
    <property type="project" value="UniProtKB-KW"/>
</dbReference>
<keyword evidence="5" id="KW-0479">Metal-binding</keyword>
<dbReference type="GO" id="GO:0036088">
    <property type="term" value="P:D-serine catabolic process"/>
    <property type="evidence" value="ECO:0007669"/>
    <property type="project" value="TreeGrafter"/>
</dbReference>
<protein>
    <recommendedName>
        <fullName evidence="12">D-serine dehydratase</fullName>
        <ecNumber evidence="11">4.3.1.18</ecNumber>
    </recommendedName>
    <alternativeName>
        <fullName evidence="13">D-serine deaminase</fullName>
    </alternativeName>
</protein>
<name>A0A5C3LNW2_COPMA</name>
<dbReference type="PANTHER" id="PTHR28004">
    <property type="entry name" value="ZGC:162816-RELATED"/>
    <property type="match status" value="1"/>
</dbReference>
<evidence type="ECO:0000256" key="7">
    <source>
        <dbReference type="ARBA" id="ARBA00022898"/>
    </source>
</evidence>
<sequence length="433" mass="47452">MEYQSPEFDQTGLQHALKNSYVGKTIEDVKTPAFVIDRSIFESNCAGMIKKAKEWGADFRAHLKTHKSTEGTKLQLATSEGKTGAVVVSTVKEAWEVWNSELVKDGYVNDILYGLPIGLNKISDLSALWDQMELYGGVVRLLVDHPEQIKLLEAFGREEGKSRPWSVFVKINGGQNRAGVATSSEALKSLVSAILGSSVVRLYGFYAHAGNAYASKSQSEATKYLSSEVQTVNDAAQYTLTHFKEQLASIQHTEPFVLSVGSTPTAHVSGLEAREILKQTLHGKLELHAGNYPLLDLQQQHTSLIDYPRIAQHVRALVVSYYPARGNNGEDEALIDAGAIAFSKDTGPSGSFGEVIGKPWTLARISQEHGILRCTNMDSPDAKLEVGTIVEIVGQHACLIAARSQAYPWYYVVDSRVGGGKEIVDVWVAWKGW</sequence>
<evidence type="ECO:0000256" key="13">
    <source>
        <dbReference type="ARBA" id="ARBA00075219"/>
    </source>
</evidence>
<evidence type="ECO:0000256" key="2">
    <source>
        <dbReference type="ARBA" id="ARBA00001947"/>
    </source>
</evidence>
<comment type="similarity">
    <text evidence="3">Belongs to the DSD1 family.</text>
</comment>
<comment type="catalytic activity">
    <reaction evidence="9">
        <text>D-serine = pyruvate + NH4(+)</text>
        <dbReference type="Rhea" id="RHEA:13977"/>
        <dbReference type="ChEBI" id="CHEBI:15361"/>
        <dbReference type="ChEBI" id="CHEBI:28938"/>
        <dbReference type="ChEBI" id="CHEBI:35247"/>
        <dbReference type="EC" id="4.3.1.18"/>
    </reaction>
    <physiologicalReaction direction="left-to-right" evidence="9">
        <dbReference type="Rhea" id="RHEA:13978"/>
    </physiologicalReaction>
</comment>
<dbReference type="FunFam" id="3.20.20.10:FF:000016">
    <property type="entry name" value="D-serine dehydratase"/>
    <property type="match status" value="1"/>
</dbReference>
<keyword evidence="7" id="KW-0663">Pyridoxal phosphate</keyword>
<dbReference type="GO" id="GO:0008721">
    <property type="term" value="F:D-serine ammonia-lyase activity"/>
    <property type="evidence" value="ECO:0007669"/>
    <property type="project" value="UniProtKB-EC"/>
</dbReference>
<keyword evidence="8" id="KW-0456">Lyase</keyword>
<dbReference type="Pfam" id="PF14031">
    <property type="entry name" value="D-ser_dehydrat"/>
    <property type="match status" value="1"/>
</dbReference>
<dbReference type="InterPro" id="IPR029066">
    <property type="entry name" value="PLP-binding_barrel"/>
</dbReference>
<dbReference type="OrthoDB" id="20198at2759"/>
<dbReference type="Pfam" id="PF01168">
    <property type="entry name" value="Ala_racemase_N"/>
    <property type="match status" value="1"/>
</dbReference>
<comment type="cofactor">
    <cofactor evidence="1">
        <name>pyridoxal 5'-phosphate</name>
        <dbReference type="ChEBI" id="CHEBI:597326"/>
    </cofactor>
</comment>
<evidence type="ECO:0000256" key="9">
    <source>
        <dbReference type="ARBA" id="ARBA00051198"/>
    </source>
</evidence>
<dbReference type="EC" id="4.3.1.18" evidence="11"/>
<dbReference type="InterPro" id="IPR001608">
    <property type="entry name" value="Ala_racemase_N"/>
</dbReference>
<feature type="domain" description="D-serine dehydratase-like" evidence="14">
    <location>
        <begin position="311"/>
        <end position="414"/>
    </location>
</feature>
<evidence type="ECO:0000256" key="11">
    <source>
        <dbReference type="ARBA" id="ARBA00066349"/>
    </source>
</evidence>
<evidence type="ECO:0000256" key="1">
    <source>
        <dbReference type="ARBA" id="ARBA00001933"/>
    </source>
</evidence>
<reference evidence="15 16" key="1">
    <citation type="journal article" date="2019" name="Nat. Ecol. Evol.">
        <title>Megaphylogeny resolves global patterns of mushroom evolution.</title>
        <authorList>
            <person name="Varga T."/>
            <person name="Krizsan K."/>
            <person name="Foldi C."/>
            <person name="Dima B."/>
            <person name="Sanchez-Garcia M."/>
            <person name="Sanchez-Ramirez S."/>
            <person name="Szollosi G.J."/>
            <person name="Szarkandi J.G."/>
            <person name="Papp V."/>
            <person name="Albert L."/>
            <person name="Andreopoulos W."/>
            <person name="Angelini C."/>
            <person name="Antonin V."/>
            <person name="Barry K.W."/>
            <person name="Bougher N.L."/>
            <person name="Buchanan P."/>
            <person name="Buyck B."/>
            <person name="Bense V."/>
            <person name="Catcheside P."/>
            <person name="Chovatia M."/>
            <person name="Cooper J."/>
            <person name="Damon W."/>
            <person name="Desjardin D."/>
            <person name="Finy P."/>
            <person name="Geml J."/>
            <person name="Haridas S."/>
            <person name="Hughes K."/>
            <person name="Justo A."/>
            <person name="Karasinski D."/>
            <person name="Kautmanova I."/>
            <person name="Kiss B."/>
            <person name="Kocsube S."/>
            <person name="Kotiranta H."/>
            <person name="LaButti K.M."/>
            <person name="Lechner B.E."/>
            <person name="Liimatainen K."/>
            <person name="Lipzen A."/>
            <person name="Lukacs Z."/>
            <person name="Mihaltcheva S."/>
            <person name="Morgado L.N."/>
            <person name="Niskanen T."/>
            <person name="Noordeloos M.E."/>
            <person name="Ohm R.A."/>
            <person name="Ortiz-Santana B."/>
            <person name="Ovrebo C."/>
            <person name="Racz N."/>
            <person name="Riley R."/>
            <person name="Savchenko A."/>
            <person name="Shiryaev A."/>
            <person name="Soop K."/>
            <person name="Spirin V."/>
            <person name="Szebenyi C."/>
            <person name="Tomsovsky M."/>
            <person name="Tulloss R.E."/>
            <person name="Uehling J."/>
            <person name="Grigoriev I.V."/>
            <person name="Vagvolgyi C."/>
            <person name="Papp T."/>
            <person name="Martin F.M."/>
            <person name="Miettinen O."/>
            <person name="Hibbett D.S."/>
            <person name="Nagy L.G."/>
        </authorList>
    </citation>
    <scope>NUCLEOTIDE SEQUENCE [LARGE SCALE GENOMIC DNA]</scope>
    <source>
        <strain evidence="15 16">CBS 121175</strain>
    </source>
</reference>
<evidence type="ECO:0000313" key="16">
    <source>
        <dbReference type="Proteomes" id="UP000307440"/>
    </source>
</evidence>
<comment type="cofactor">
    <cofactor evidence="2">
        <name>Zn(2+)</name>
        <dbReference type="ChEBI" id="CHEBI:29105"/>
    </cofactor>
</comment>
<dbReference type="PANTHER" id="PTHR28004:SF2">
    <property type="entry name" value="D-SERINE DEHYDRATASE"/>
    <property type="match status" value="1"/>
</dbReference>
<dbReference type="GO" id="GO:0046872">
    <property type="term" value="F:metal ion binding"/>
    <property type="evidence" value="ECO:0007669"/>
    <property type="project" value="UniProtKB-KW"/>
</dbReference>
<evidence type="ECO:0000256" key="3">
    <source>
        <dbReference type="ARBA" id="ARBA00005323"/>
    </source>
</evidence>
<dbReference type="Gene3D" id="3.20.20.10">
    <property type="entry name" value="Alanine racemase"/>
    <property type="match status" value="1"/>
</dbReference>
<dbReference type="Proteomes" id="UP000307440">
    <property type="component" value="Unassembled WGS sequence"/>
</dbReference>
<comment type="function">
    <text evidence="10">Catalyzes the conversion of D-serine to pyruvate and ammonia. May play a role in D-serine detoxification.</text>
</comment>
<proteinExistence type="inferred from homology"/>
<keyword evidence="4" id="KW-0216">Detoxification</keyword>
<evidence type="ECO:0000313" key="15">
    <source>
        <dbReference type="EMBL" id="TFK30411.1"/>
    </source>
</evidence>
<evidence type="ECO:0000256" key="12">
    <source>
        <dbReference type="ARBA" id="ARBA00069616"/>
    </source>
</evidence>
<gene>
    <name evidence="15" type="ORF">FA15DRAFT_683766</name>
</gene>
<evidence type="ECO:0000256" key="4">
    <source>
        <dbReference type="ARBA" id="ARBA00022575"/>
    </source>
</evidence>
<accession>A0A5C3LNW2</accession>
<evidence type="ECO:0000259" key="14">
    <source>
        <dbReference type="SMART" id="SM01119"/>
    </source>
</evidence>